<dbReference type="RefSeq" id="WP_015441415.1">
    <property type="nucleotide sequence ID" value="NC_020520.1"/>
</dbReference>
<dbReference type="KEGG" id="aym:YM304_18540"/>
<dbReference type="OrthoDB" id="4178270at2"/>
<gene>
    <name evidence="2" type="ORF">YM304_18540</name>
</gene>
<evidence type="ECO:0000313" key="2">
    <source>
        <dbReference type="EMBL" id="BAN02168.1"/>
    </source>
</evidence>
<proteinExistence type="predicted"/>
<organism evidence="2 3">
    <name type="scientific">Ilumatobacter coccineus (strain NBRC 103263 / KCTC 29153 / YM16-304)</name>
    <dbReference type="NCBI Taxonomy" id="1313172"/>
    <lineage>
        <taxon>Bacteria</taxon>
        <taxon>Bacillati</taxon>
        <taxon>Actinomycetota</taxon>
        <taxon>Acidimicrobiia</taxon>
        <taxon>Acidimicrobiales</taxon>
        <taxon>Ilumatobacteraceae</taxon>
        <taxon>Ilumatobacter</taxon>
    </lineage>
</organism>
<evidence type="ECO:0000313" key="3">
    <source>
        <dbReference type="Proteomes" id="UP000011863"/>
    </source>
</evidence>
<protein>
    <submittedName>
        <fullName evidence="2">Uncharacterized protein</fullName>
    </submittedName>
</protein>
<sequence length="328" mass="34560">MRFRSIAIGMTLLVSGTSVGAATQQFATAGTSSGNRPVLIPITPCRLADTRPAPNTVGPRSAPLAAVDTMTVDAQEPGTDCSGMIPADANGLSLNITALNATASSYLTVWPGGDRPTAASLNPSPGQPPVPNAVTTALSVDHEFEVYNNAGNVDIVVDVNGYYVDHDHDDRYYPRSEIDEKFAAQETDSIHLSSAAFTPVDDGWDIGRYGIYRVDSVTGDRCAVADLQLPPGATITRIDVSYLNFDEVGPAPDLDFIVSERRPLADRTIIGIGIAGGSINLPVEPDELEFGIAGLDVRGRPALPNAAHQVSMCTSGVKVFVDSVHLTL</sequence>
<keyword evidence="3" id="KW-1185">Reference proteome</keyword>
<evidence type="ECO:0000256" key="1">
    <source>
        <dbReference type="SAM" id="SignalP"/>
    </source>
</evidence>
<reference evidence="2 3" key="1">
    <citation type="journal article" date="2013" name="Int. J. Syst. Evol. Microbiol.">
        <title>Ilumatobacter nonamiense sp. nov. and Ilumatobacter coccineum sp. nov., isolated from seashore sand.</title>
        <authorList>
            <person name="Matsumoto A."/>
            <person name="Kasai H."/>
            <person name="Matsuo Y."/>
            <person name="Shizuri Y."/>
            <person name="Ichikawa N."/>
            <person name="Fujita N."/>
            <person name="Omura S."/>
            <person name="Takahashi Y."/>
        </authorList>
    </citation>
    <scope>NUCLEOTIDE SEQUENCE [LARGE SCALE GENOMIC DNA]</scope>
    <source>
        <strain evidence="3">NBRC 103263 / KCTC 29153 / YM16-304</strain>
    </source>
</reference>
<dbReference type="Proteomes" id="UP000011863">
    <property type="component" value="Chromosome"/>
</dbReference>
<accession>A0A6C7EC00</accession>
<feature type="signal peptide" evidence="1">
    <location>
        <begin position="1"/>
        <end position="21"/>
    </location>
</feature>
<dbReference type="AlphaFoldDB" id="A0A6C7EC00"/>
<keyword evidence="1" id="KW-0732">Signal</keyword>
<name>A0A6C7EC00_ILUCY</name>
<feature type="chain" id="PRO_5025475936" evidence="1">
    <location>
        <begin position="22"/>
        <end position="328"/>
    </location>
</feature>
<dbReference type="EMBL" id="AP012057">
    <property type="protein sequence ID" value="BAN02168.1"/>
    <property type="molecule type" value="Genomic_DNA"/>
</dbReference>